<dbReference type="Pfam" id="PF20415">
    <property type="entry name" value="DUF6699"/>
    <property type="match status" value="1"/>
</dbReference>
<keyword evidence="4" id="KW-1185">Reference proteome</keyword>
<proteinExistence type="predicted"/>
<feature type="domain" description="DUF6699" evidence="2">
    <location>
        <begin position="32"/>
        <end position="212"/>
    </location>
</feature>
<dbReference type="Proteomes" id="UP000053558">
    <property type="component" value="Unassembled WGS sequence"/>
</dbReference>
<protein>
    <recommendedName>
        <fullName evidence="2">DUF6699 domain-containing protein</fullName>
    </recommendedName>
</protein>
<organism evidence="3 4">
    <name type="scientific">Coniophora puteana (strain RWD-64-598)</name>
    <name type="common">Brown rot fungus</name>
    <dbReference type="NCBI Taxonomy" id="741705"/>
    <lineage>
        <taxon>Eukaryota</taxon>
        <taxon>Fungi</taxon>
        <taxon>Dikarya</taxon>
        <taxon>Basidiomycota</taxon>
        <taxon>Agaricomycotina</taxon>
        <taxon>Agaricomycetes</taxon>
        <taxon>Agaricomycetidae</taxon>
        <taxon>Boletales</taxon>
        <taxon>Coniophorineae</taxon>
        <taxon>Coniophoraceae</taxon>
        <taxon>Coniophora</taxon>
    </lineage>
</organism>
<name>A0A5M3MGV5_CONPW</name>
<feature type="region of interest" description="Disordered" evidence="1">
    <location>
        <begin position="53"/>
        <end position="78"/>
    </location>
</feature>
<evidence type="ECO:0000256" key="1">
    <source>
        <dbReference type="SAM" id="MobiDB-lite"/>
    </source>
</evidence>
<evidence type="ECO:0000259" key="2">
    <source>
        <dbReference type="Pfam" id="PF20415"/>
    </source>
</evidence>
<evidence type="ECO:0000313" key="3">
    <source>
        <dbReference type="EMBL" id="EIW78468.1"/>
    </source>
</evidence>
<dbReference type="KEGG" id="cput:CONPUDRAFT_167471"/>
<evidence type="ECO:0000313" key="4">
    <source>
        <dbReference type="Proteomes" id="UP000053558"/>
    </source>
</evidence>
<dbReference type="EMBL" id="JH711582">
    <property type="protein sequence ID" value="EIW78468.1"/>
    <property type="molecule type" value="Genomic_DNA"/>
</dbReference>
<sequence length="256" mass="27474">MPGRVTTVTLHPLLAFKPDTYIQESTYSQCALEWDVRLPPHTARIVPTPAAVVASSRAPPPPAYNTPAPSKSSAPLPRSITPAELAQSATTPPVRSLNLTCGILPPEWRIRATTSSSSSLTPNAPNATPSQSPYVTVADVLAAIHTLLAQRVSHAEWERLAPKESDRVARTFHARWRCADGGDEGQSREYYGGVRRVDWVLHATAFAGLTCVPAVAASDGDGASGGEAGRRRKGEVEVVITLRREKSRKGEKKGTK</sequence>
<comment type="caution">
    <text evidence="3">The sequence shown here is derived from an EMBL/GenBank/DDBJ whole genome shotgun (WGS) entry which is preliminary data.</text>
</comment>
<reference evidence="4" key="1">
    <citation type="journal article" date="2012" name="Science">
        <title>The Paleozoic origin of enzymatic lignin decomposition reconstructed from 31 fungal genomes.</title>
        <authorList>
            <person name="Floudas D."/>
            <person name="Binder M."/>
            <person name="Riley R."/>
            <person name="Barry K."/>
            <person name="Blanchette R.A."/>
            <person name="Henrissat B."/>
            <person name="Martinez A.T."/>
            <person name="Otillar R."/>
            <person name="Spatafora J.W."/>
            <person name="Yadav J.S."/>
            <person name="Aerts A."/>
            <person name="Benoit I."/>
            <person name="Boyd A."/>
            <person name="Carlson A."/>
            <person name="Copeland A."/>
            <person name="Coutinho P.M."/>
            <person name="de Vries R.P."/>
            <person name="Ferreira P."/>
            <person name="Findley K."/>
            <person name="Foster B."/>
            <person name="Gaskell J."/>
            <person name="Glotzer D."/>
            <person name="Gorecki P."/>
            <person name="Heitman J."/>
            <person name="Hesse C."/>
            <person name="Hori C."/>
            <person name="Igarashi K."/>
            <person name="Jurgens J.A."/>
            <person name="Kallen N."/>
            <person name="Kersten P."/>
            <person name="Kohler A."/>
            <person name="Kuees U."/>
            <person name="Kumar T.K.A."/>
            <person name="Kuo A."/>
            <person name="LaButti K."/>
            <person name="Larrondo L.F."/>
            <person name="Lindquist E."/>
            <person name="Ling A."/>
            <person name="Lombard V."/>
            <person name="Lucas S."/>
            <person name="Lundell T."/>
            <person name="Martin R."/>
            <person name="McLaughlin D.J."/>
            <person name="Morgenstern I."/>
            <person name="Morin E."/>
            <person name="Murat C."/>
            <person name="Nagy L.G."/>
            <person name="Nolan M."/>
            <person name="Ohm R.A."/>
            <person name="Patyshakuliyeva A."/>
            <person name="Rokas A."/>
            <person name="Ruiz-Duenas F.J."/>
            <person name="Sabat G."/>
            <person name="Salamov A."/>
            <person name="Samejima M."/>
            <person name="Schmutz J."/>
            <person name="Slot J.C."/>
            <person name="St John F."/>
            <person name="Stenlid J."/>
            <person name="Sun H."/>
            <person name="Sun S."/>
            <person name="Syed K."/>
            <person name="Tsang A."/>
            <person name="Wiebenga A."/>
            <person name="Young D."/>
            <person name="Pisabarro A."/>
            <person name="Eastwood D.C."/>
            <person name="Martin F."/>
            <person name="Cullen D."/>
            <person name="Grigoriev I.V."/>
            <person name="Hibbett D.S."/>
        </authorList>
    </citation>
    <scope>NUCLEOTIDE SEQUENCE [LARGE SCALE GENOMIC DNA]</scope>
    <source>
        <strain evidence="4">RWD-64-598 SS2</strain>
    </source>
</reference>
<dbReference type="AlphaFoldDB" id="A0A5M3MGV5"/>
<accession>A0A5M3MGV5</accession>
<dbReference type="GeneID" id="19205779"/>
<dbReference type="InterPro" id="IPR046522">
    <property type="entry name" value="DUF6699"/>
</dbReference>
<dbReference type="RefSeq" id="XP_007771500.1">
    <property type="nucleotide sequence ID" value="XM_007773310.1"/>
</dbReference>
<dbReference type="OrthoDB" id="3251728at2759"/>
<gene>
    <name evidence="3" type="ORF">CONPUDRAFT_167471</name>
</gene>